<dbReference type="CDD" id="cd07340">
    <property type="entry name" value="M48B_Htpx_like"/>
    <property type="match status" value="1"/>
</dbReference>
<dbReference type="Proteomes" id="UP001058872">
    <property type="component" value="Chromosome"/>
</dbReference>
<dbReference type="PANTHER" id="PTHR43221:SF2">
    <property type="entry name" value="PROTEASE HTPX HOMOLOG"/>
    <property type="match status" value="1"/>
</dbReference>
<evidence type="ECO:0000256" key="9">
    <source>
        <dbReference type="ARBA" id="ARBA00023049"/>
    </source>
</evidence>
<evidence type="ECO:0000259" key="13">
    <source>
        <dbReference type="Pfam" id="PF01435"/>
    </source>
</evidence>
<dbReference type="Gene3D" id="3.30.2010.10">
    <property type="entry name" value="Metalloproteases ('zincins'), catalytic domain"/>
    <property type="match status" value="1"/>
</dbReference>
<evidence type="ECO:0000256" key="3">
    <source>
        <dbReference type="ARBA" id="ARBA00022670"/>
    </source>
</evidence>
<evidence type="ECO:0000256" key="10">
    <source>
        <dbReference type="ARBA" id="ARBA00023136"/>
    </source>
</evidence>
<name>A0AAE9ND62_9BRAD</name>
<dbReference type="Pfam" id="PF01435">
    <property type="entry name" value="Peptidase_M48"/>
    <property type="match status" value="1"/>
</dbReference>
<keyword evidence="5 11" id="KW-0479">Metal-binding</keyword>
<evidence type="ECO:0000313" key="14">
    <source>
        <dbReference type="EMBL" id="UUO69291.1"/>
    </source>
</evidence>
<feature type="transmembrane region" description="Helical" evidence="11">
    <location>
        <begin position="176"/>
        <end position="198"/>
    </location>
</feature>
<keyword evidence="2 11" id="KW-1003">Cell membrane</keyword>
<feature type="binding site" evidence="11">
    <location>
        <position position="168"/>
    </location>
    <ligand>
        <name>Zn(2+)</name>
        <dbReference type="ChEBI" id="CHEBI:29105"/>
        <note>catalytic</note>
    </ligand>
</feature>
<sequence length="410" mass="43332">MAAYGLYTHIASNKSRSMLLLAGLFLLVYVLVFAGALVAEVFIDSNRTVAFYLSHAFQDLKVAAPVATVVAAVWIVIAYFFHQSMIDAVTGGHGVTRQEEPRLYNLLENLCISRGITMPKLKIMESPALNAFATGLNPRQYSITVTTGLLDALDDKEIEAVLGHELTHIRNGDVQLMVVAVIIAGVVGFFGEMFFRLFTNFNWSSGGSSSSSSSSRSSSSSSDSKNSGGGAVIVIIIAIVLIVLAWLLSQVVKLALSRSREYLADAGSVELTKDPDAMISALRKIENRGELPGATSAVMELCVDNPREGFADLFATHPSVQSRVDALVKFAGGHDPGPLPPAEATDEPEAPADQQDAPPPPDRGPWNDAGGPVAPPPVPASGPSGTANSNPMGMPAGNPIGNPMGPWGRH</sequence>
<comment type="similarity">
    <text evidence="1 11">Belongs to the peptidase M48B family.</text>
</comment>
<dbReference type="InterPro" id="IPR022919">
    <property type="entry name" value="Pept_M48_protease_HtpX"/>
</dbReference>
<feature type="active site" evidence="11">
    <location>
        <position position="165"/>
    </location>
</feature>
<feature type="binding site" evidence="11">
    <location>
        <position position="261"/>
    </location>
    <ligand>
        <name>Zn(2+)</name>
        <dbReference type="ChEBI" id="CHEBI:29105"/>
        <note>catalytic</note>
    </ligand>
</feature>
<evidence type="ECO:0000256" key="5">
    <source>
        <dbReference type="ARBA" id="ARBA00022723"/>
    </source>
</evidence>
<feature type="transmembrane region" description="Helical" evidence="11">
    <location>
        <begin position="228"/>
        <end position="248"/>
    </location>
</feature>
<dbReference type="AlphaFoldDB" id="A0AAE9ND62"/>
<keyword evidence="8 11" id="KW-1133">Transmembrane helix</keyword>
<keyword evidence="4 11" id="KW-0812">Transmembrane</keyword>
<evidence type="ECO:0000256" key="7">
    <source>
        <dbReference type="ARBA" id="ARBA00022833"/>
    </source>
</evidence>
<dbReference type="PANTHER" id="PTHR43221">
    <property type="entry name" value="PROTEASE HTPX"/>
    <property type="match status" value="1"/>
</dbReference>
<evidence type="ECO:0000256" key="2">
    <source>
        <dbReference type="ARBA" id="ARBA00022475"/>
    </source>
</evidence>
<reference evidence="14" key="1">
    <citation type="submission" date="2018-04" db="EMBL/GenBank/DDBJ databases">
        <title>Genomes of Endosymbiotic and Endophytic Bradyrhizobium Publication status.</title>
        <authorList>
            <person name="Guha S."/>
            <person name="Jorrin B."/>
            <person name="Sarkar M."/>
            <person name="Poole P.S."/>
            <person name="DasGupta M."/>
        </authorList>
    </citation>
    <scope>NUCLEOTIDE SEQUENCE</scope>
    <source>
        <strain evidence="14">WBOS16</strain>
    </source>
</reference>
<proteinExistence type="inferred from homology"/>
<dbReference type="HAMAP" id="MF_00188">
    <property type="entry name" value="Pept_M48_protease_HtpX"/>
    <property type="match status" value="1"/>
</dbReference>
<dbReference type="EC" id="3.4.24.-" evidence="11"/>
<dbReference type="GO" id="GO:0008270">
    <property type="term" value="F:zinc ion binding"/>
    <property type="evidence" value="ECO:0007669"/>
    <property type="project" value="UniProtKB-UniRule"/>
</dbReference>
<protein>
    <recommendedName>
        <fullName evidence="11">Protease HtpX homolog</fullName>
        <ecNumber evidence="11">3.4.24.-</ecNumber>
    </recommendedName>
</protein>
<evidence type="ECO:0000256" key="12">
    <source>
        <dbReference type="SAM" id="MobiDB-lite"/>
    </source>
</evidence>
<organism evidence="14 15">
    <name type="scientific">Bradyrhizobium betae</name>
    <dbReference type="NCBI Taxonomy" id="244734"/>
    <lineage>
        <taxon>Bacteria</taxon>
        <taxon>Pseudomonadati</taxon>
        <taxon>Pseudomonadota</taxon>
        <taxon>Alphaproteobacteria</taxon>
        <taxon>Hyphomicrobiales</taxon>
        <taxon>Nitrobacteraceae</taxon>
        <taxon>Bradyrhizobium</taxon>
    </lineage>
</organism>
<evidence type="ECO:0000313" key="15">
    <source>
        <dbReference type="Proteomes" id="UP001058872"/>
    </source>
</evidence>
<evidence type="ECO:0000256" key="1">
    <source>
        <dbReference type="ARBA" id="ARBA00009779"/>
    </source>
</evidence>
<feature type="transmembrane region" description="Helical" evidence="11">
    <location>
        <begin position="62"/>
        <end position="81"/>
    </location>
</feature>
<evidence type="ECO:0000256" key="11">
    <source>
        <dbReference type="HAMAP-Rule" id="MF_00188"/>
    </source>
</evidence>
<evidence type="ECO:0000256" key="8">
    <source>
        <dbReference type="ARBA" id="ARBA00022989"/>
    </source>
</evidence>
<feature type="region of interest" description="Disordered" evidence="12">
    <location>
        <begin position="330"/>
        <end position="410"/>
    </location>
</feature>
<feature type="region of interest" description="Disordered" evidence="12">
    <location>
        <begin position="207"/>
        <end position="227"/>
    </location>
</feature>
<accession>A0AAE9ND62</accession>
<dbReference type="InterPro" id="IPR001915">
    <property type="entry name" value="Peptidase_M48"/>
</dbReference>
<keyword evidence="6 11" id="KW-0378">Hydrolase</keyword>
<keyword evidence="9 11" id="KW-0482">Metalloprotease</keyword>
<dbReference type="GO" id="GO:0005886">
    <property type="term" value="C:plasma membrane"/>
    <property type="evidence" value="ECO:0007669"/>
    <property type="project" value="UniProtKB-SubCell"/>
</dbReference>
<feature type="binding site" evidence="11">
    <location>
        <position position="164"/>
    </location>
    <ligand>
        <name>Zn(2+)</name>
        <dbReference type="ChEBI" id="CHEBI:29105"/>
        <note>catalytic</note>
    </ligand>
</feature>
<comment type="cofactor">
    <cofactor evidence="11">
        <name>Zn(2+)</name>
        <dbReference type="ChEBI" id="CHEBI:29105"/>
    </cofactor>
    <text evidence="11">Binds 1 zinc ion per subunit.</text>
</comment>
<feature type="domain" description="Peptidase M48" evidence="13">
    <location>
        <begin position="98"/>
        <end position="329"/>
    </location>
</feature>
<dbReference type="InterPro" id="IPR050083">
    <property type="entry name" value="HtpX_protease"/>
</dbReference>
<dbReference type="GO" id="GO:0006508">
    <property type="term" value="P:proteolysis"/>
    <property type="evidence" value="ECO:0007669"/>
    <property type="project" value="UniProtKB-KW"/>
</dbReference>
<dbReference type="EMBL" id="CP028989">
    <property type="protein sequence ID" value="UUO69291.1"/>
    <property type="molecule type" value="Genomic_DNA"/>
</dbReference>
<dbReference type="RefSeq" id="WP_257176138.1">
    <property type="nucleotide sequence ID" value="NZ_CP028989.1"/>
</dbReference>
<comment type="subcellular location">
    <subcellularLocation>
        <location evidence="11">Cell membrane</location>
        <topology evidence="11">Multi-pass membrane protein</topology>
    </subcellularLocation>
</comment>
<feature type="transmembrane region" description="Helical" evidence="11">
    <location>
        <begin position="19"/>
        <end position="42"/>
    </location>
</feature>
<evidence type="ECO:0000256" key="6">
    <source>
        <dbReference type="ARBA" id="ARBA00022801"/>
    </source>
</evidence>
<keyword evidence="3 11" id="KW-0645">Protease</keyword>
<keyword evidence="10 11" id="KW-0472">Membrane</keyword>
<keyword evidence="7 11" id="KW-0862">Zinc</keyword>
<gene>
    <name evidence="11" type="primary">htpX</name>
    <name evidence="14" type="ORF">DCM83_31460</name>
</gene>
<evidence type="ECO:0000256" key="4">
    <source>
        <dbReference type="ARBA" id="ARBA00022692"/>
    </source>
</evidence>
<dbReference type="GO" id="GO:0004222">
    <property type="term" value="F:metalloendopeptidase activity"/>
    <property type="evidence" value="ECO:0007669"/>
    <property type="project" value="UniProtKB-UniRule"/>
</dbReference>